<dbReference type="EMBL" id="RAVZ01000192">
    <property type="protein sequence ID" value="RKG82571.1"/>
    <property type="molecule type" value="Genomic_DNA"/>
</dbReference>
<dbReference type="OrthoDB" id="5503483at2"/>
<evidence type="ECO:0000313" key="3">
    <source>
        <dbReference type="Proteomes" id="UP000268094"/>
    </source>
</evidence>
<dbReference type="Proteomes" id="UP000268094">
    <property type="component" value="Unassembled WGS sequence"/>
</dbReference>
<comment type="caution">
    <text evidence="2">The sequence shown here is derived from an EMBL/GenBank/DDBJ whole genome shotgun (WGS) entry which is preliminary data.</text>
</comment>
<feature type="transmembrane region" description="Helical" evidence="1">
    <location>
        <begin position="20"/>
        <end position="39"/>
    </location>
</feature>
<reference evidence="3" key="1">
    <citation type="submission" date="2018-09" db="EMBL/GenBank/DDBJ databases">
        <authorList>
            <person name="Livingstone P.G."/>
            <person name="Whitworth D.E."/>
        </authorList>
    </citation>
    <scope>NUCLEOTIDE SEQUENCE [LARGE SCALE GENOMIC DNA]</scope>
    <source>
        <strain evidence="3">CA054A</strain>
    </source>
</reference>
<name>A0A3A8IW75_9BACT</name>
<protein>
    <submittedName>
        <fullName evidence="2">Uncharacterized protein</fullName>
    </submittedName>
</protein>
<gene>
    <name evidence="2" type="ORF">D7V88_25080</name>
</gene>
<keyword evidence="1" id="KW-0812">Transmembrane</keyword>
<keyword evidence="3" id="KW-1185">Reference proteome</keyword>
<keyword evidence="1" id="KW-1133">Transmembrane helix</keyword>
<organism evidence="2 3">
    <name type="scientific">Corallococcus terminator</name>
    <dbReference type="NCBI Taxonomy" id="2316733"/>
    <lineage>
        <taxon>Bacteria</taxon>
        <taxon>Pseudomonadati</taxon>
        <taxon>Myxococcota</taxon>
        <taxon>Myxococcia</taxon>
        <taxon>Myxococcales</taxon>
        <taxon>Cystobacterineae</taxon>
        <taxon>Myxococcaceae</taxon>
        <taxon>Corallococcus</taxon>
    </lineage>
</organism>
<evidence type="ECO:0000313" key="2">
    <source>
        <dbReference type="EMBL" id="RKG82571.1"/>
    </source>
</evidence>
<evidence type="ECO:0000256" key="1">
    <source>
        <dbReference type="SAM" id="Phobius"/>
    </source>
</evidence>
<dbReference type="AlphaFoldDB" id="A0A3A8IW75"/>
<keyword evidence="1" id="KW-0472">Membrane</keyword>
<sequence length="174" mass="19822">MDPVSAPEPRKDPRFRSFRGAAYGVHITLSTLFSLWMIWNVGHSVAAMTPERPPAVTPPLTVRECLDAADRHWKDLEAEREKLVHVLPARKVDQEWMRYRTEWLTRLRKSESECALDSRDPARGELRAVYKQLAKVQDLYTIHAVQYASEVGGAVDALHAAFDTARRDSNSKLP</sequence>
<proteinExistence type="predicted"/>
<accession>A0A3A8IW75</accession>